<dbReference type="Proteomes" id="UP000267029">
    <property type="component" value="Unassembled WGS sequence"/>
</dbReference>
<dbReference type="EMBL" id="UXSR01001113">
    <property type="protein sequence ID" value="VDD77934.1"/>
    <property type="molecule type" value="Genomic_DNA"/>
</dbReference>
<reference evidence="1 2" key="1">
    <citation type="submission" date="2018-10" db="EMBL/GenBank/DDBJ databases">
        <authorList>
            <consortium name="Pathogen Informatics"/>
        </authorList>
    </citation>
    <scope>NUCLEOTIDE SEQUENCE [LARGE SCALE GENOMIC DNA]</scope>
</reference>
<name>A0A0R3UAI8_MESCO</name>
<dbReference type="AlphaFoldDB" id="A0A0R3UAI8"/>
<sequence length="206" mass="22642">MLIENTGAVNDSTLELSLVPLAVDPSRSALSPAGEEECAAPSTKFNRPLKRIHHVKADRTRLRSRRNLINPDLTTAESFVISLNESSKISSVEPDDGGKMDISTISLKKAQTKRSKRKVRSRRNLVSSTEDINNSTFEISIAPIEKQSSDRTEQSVMLDSVVSGEERSIAQVRNNVCGVWKCGVTVPKRKMTYRGRRGTRSSGGGN</sequence>
<organism evidence="1 2">
    <name type="scientific">Mesocestoides corti</name>
    <name type="common">Flatworm</name>
    <dbReference type="NCBI Taxonomy" id="53468"/>
    <lineage>
        <taxon>Eukaryota</taxon>
        <taxon>Metazoa</taxon>
        <taxon>Spiralia</taxon>
        <taxon>Lophotrochozoa</taxon>
        <taxon>Platyhelminthes</taxon>
        <taxon>Cestoda</taxon>
        <taxon>Eucestoda</taxon>
        <taxon>Cyclophyllidea</taxon>
        <taxon>Mesocestoididae</taxon>
        <taxon>Mesocestoides</taxon>
    </lineage>
</organism>
<accession>A0A0R3UAI8</accession>
<evidence type="ECO:0000313" key="2">
    <source>
        <dbReference type="Proteomes" id="UP000267029"/>
    </source>
</evidence>
<protein>
    <submittedName>
        <fullName evidence="1">Uncharacterized protein</fullName>
    </submittedName>
</protein>
<gene>
    <name evidence="1" type="ORF">MCOS_LOCUS3937</name>
</gene>
<evidence type="ECO:0000313" key="1">
    <source>
        <dbReference type="EMBL" id="VDD77934.1"/>
    </source>
</evidence>
<proteinExistence type="predicted"/>
<keyword evidence="2" id="KW-1185">Reference proteome</keyword>
<feature type="non-terminal residue" evidence="1">
    <location>
        <position position="206"/>
    </location>
</feature>